<evidence type="ECO:0000256" key="1">
    <source>
        <dbReference type="SAM" id="MobiDB-lite"/>
    </source>
</evidence>
<feature type="compositionally biased region" description="Basic and acidic residues" evidence="1">
    <location>
        <begin position="131"/>
        <end position="144"/>
    </location>
</feature>
<evidence type="ECO:0008006" key="4">
    <source>
        <dbReference type="Google" id="ProtNLM"/>
    </source>
</evidence>
<protein>
    <recommendedName>
        <fullName evidence="4">Amidohydrolase family protein</fullName>
    </recommendedName>
</protein>
<gene>
    <name evidence="2" type="ORF">ACEZDB_16435</name>
</gene>
<organism evidence="2 3">
    <name type="scientific">Streptacidiphilus alkalitolerans</name>
    <dbReference type="NCBI Taxonomy" id="3342712"/>
    <lineage>
        <taxon>Bacteria</taxon>
        <taxon>Bacillati</taxon>
        <taxon>Actinomycetota</taxon>
        <taxon>Actinomycetes</taxon>
        <taxon>Kitasatosporales</taxon>
        <taxon>Streptomycetaceae</taxon>
        <taxon>Streptacidiphilus</taxon>
    </lineage>
</organism>
<reference evidence="2 3" key="1">
    <citation type="submission" date="2024-09" db="EMBL/GenBank/DDBJ databases">
        <authorList>
            <person name="Lee S.D."/>
        </authorList>
    </citation>
    <scope>NUCLEOTIDE SEQUENCE [LARGE SCALE GENOMIC DNA]</scope>
    <source>
        <strain evidence="2 3">N1-3</strain>
    </source>
</reference>
<evidence type="ECO:0000313" key="2">
    <source>
        <dbReference type="EMBL" id="MFC1432237.1"/>
    </source>
</evidence>
<dbReference type="EMBL" id="JBHEZY010000005">
    <property type="protein sequence ID" value="MFC1432237.1"/>
    <property type="molecule type" value="Genomic_DNA"/>
</dbReference>
<accession>A0ABV6X1R4</accession>
<evidence type="ECO:0000313" key="3">
    <source>
        <dbReference type="Proteomes" id="UP001592530"/>
    </source>
</evidence>
<comment type="caution">
    <text evidence="2">The sequence shown here is derived from an EMBL/GenBank/DDBJ whole genome shotgun (WGS) entry which is preliminary data.</text>
</comment>
<dbReference type="Proteomes" id="UP001592530">
    <property type="component" value="Unassembled WGS sequence"/>
</dbReference>
<feature type="region of interest" description="Disordered" evidence="1">
    <location>
        <begin position="131"/>
        <end position="165"/>
    </location>
</feature>
<name>A0ABV6X1R4_9ACTN</name>
<sequence length="165" mass="17738">MGRSASRWAPHSGITTMLDWFHCARGPEHADTAVDSEVRRVRSTLADDGLVTMALGLRGADDTNLDTVAGELKLADELHLLTSLHTASDGAHALGLGARTGSLVPGKDADVIPLRSHAREGLVREFSFRRRHTDATSEKPDRWTFRGGRARPGRVAHSPTGGTAQ</sequence>
<proteinExistence type="predicted"/>